<gene>
    <name evidence="1" type="ORF">NCTC13149_01560</name>
</gene>
<protein>
    <submittedName>
        <fullName evidence="1">Uncharacterized protein</fullName>
    </submittedName>
</protein>
<reference evidence="1 2" key="1">
    <citation type="submission" date="2018-06" db="EMBL/GenBank/DDBJ databases">
        <authorList>
            <consortium name="Pathogen Informatics"/>
            <person name="Doyle S."/>
        </authorList>
    </citation>
    <scope>NUCLEOTIDE SEQUENCE [LARGE SCALE GENOMIC DNA]</scope>
    <source>
        <strain evidence="1 2">NCTC13149</strain>
    </source>
</reference>
<organism evidence="1 2">
    <name type="scientific">Peptoniphilus lacrimalis</name>
    <dbReference type="NCBI Taxonomy" id="33031"/>
    <lineage>
        <taxon>Bacteria</taxon>
        <taxon>Bacillati</taxon>
        <taxon>Bacillota</taxon>
        <taxon>Tissierellia</taxon>
        <taxon>Tissierellales</taxon>
        <taxon>Peptoniphilaceae</taxon>
        <taxon>Peptoniphilus</taxon>
    </lineage>
</organism>
<dbReference type="EMBL" id="UGSZ01000001">
    <property type="protein sequence ID" value="SUB57703.1"/>
    <property type="molecule type" value="Genomic_DNA"/>
</dbReference>
<accession>A0A379C640</accession>
<dbReference type="STRING" id="1122949.GCA_000378725_01457"/>
<dbReference type="Proteomes" id="UP000255517">
    <property type="component" value="Unassembled WGS sequence"/>
</dbReference>
<dbReference type="AlphaFoldDB" id="A0A379C640"/>
<sequence length="29" mass="3418">MDSGLQAIYMASFLFRNEELENARKKVKK</sequence>
<evidence type="ECO:0000313" key="1">
    <source>
        <dbReference type="EMBL" id="SUB57703.1"/>
    </source>
</evidence>
<name>A0A379C640_9FIRM</name>
<evidence type="ECO:0000313" key="2">
    <source>
        <dbReference type="Proteomes" id="UP000255517"/>
    </source>
</evidence>
<proteinExistence type="predicted"/>